<keyword evidence="3" id="KW-0832">Ubl conjugation</keyword>
<dbReference type="GO" id="GO:0005634">
    <property type="term" value="C:nucleus"/>
    <property type="evidence" value="ECO:0007669"/>
    <property type="project" value="UniProtKB-SubCell"/>
</dbReference>
<accession>A0AAV8QZT4</accession>
<comment type="domain">
    <text evidence="4">The jas domain is required for interaction with COI1.</text>
</comment>
<evidence type="ECO:0000256" key="4">
    <source>
        <dbReference type="RuleBase" id="RU369065"/>
    </source>
</evidence>
<protein>
    <recommendedName>
        <fullName evidence="4">Protein TIFY</fullName>
    </recommendedName>
    <alternativeName>
        <fullName evidence="4">Jasmonate ZIM domain-containing protein</fullName>
    </alternativeName>
</protein>
<dbReference type="PANTHER" id="PTHR33077">
    <property type="entry name" value="PROTEIN TIFY 4A-RELATED-RELATED"/>
    <property type="match status" value="1"/>
</dbReference>
<comment type="subcellular location">
    <subcellularLocation>
        <location evidence="4">Nucleus</location>
    </subcellularLocation>
</comment>
<proteinExistence type="inferred from homology"/>
<reference evidence="6 7" key="1">
    <citation type="submission" date="2022-12" db="EMBL/GenBank/DDBJ databases">
        <title>Chromosome-scale assembly of the Ensete ventricosum genome.</title>
        <authorList>
            <person name="Dussert Y."/>
            <person name="Stocks J."/>
            <person name="Wendawek A."/>
            <person name="Woldeyes F."/>
            <person name="Nichols R.A."/>
            <person name="Borrell J.S."/>
        </authorList>
    </citation>
    <scope>NUCLEOTIDE SEQUENCE [LARGE SCALE GENOMIC DNA]</scope>
    <source>
        <strain evidence="7">cv. Maze</strain>
        <tissue evidence="6">Seeds</tissue>
    </source>
</reference>
<comment type="function">
    <text evidence="4">Repressor of jasmonate responses.</text>
</comment>
<keyword evidence="4" id="KW-0539">Nucleus</keyword>
<dbReference type="PROSITE" id="PS51320">
    <property type="entry name" value="TIFY"/>
    <property type="match status" value="1"/>
</dbReference>
<organism evidence="6 7">
    <name type="scientific">Ensete ventricosum</name>
    <name type="common">Abyssinian banana</name>
    <name type="synonym">Musa ensete</name>
    <dbReference type="NCBI Taxonomy" id="4639"/>
    <lineage>
        <taxon>Eukaryota</taxon>
        <taxon>Viridiplantae</taxon>
        <taxon>Streptophyta</taxon>
        <taxon>Embryophyta</taxon>
        <taxon>Tracheophyta</taxon>
        <taxon>Spermatophyta</taxon>
        <taxon>Magnoliopsida</taxon>
        <taxon>Liliopsida</taxon>
        <taxon>Zingiberales</taxon>
        <taxon>Musaceae</taxon>
        <taxon>Ensete</taxon>
    </lineage>
</organism>
<dbReference type="GO" id="GO:0031347">
    <property type="term" value="P:regulation of defense response"/>
    <property type="evidence" value="ECO:0007669"/>
    <property type="project" value="UniProtKB-UniRule"/>
</dbReference>
<keyword evidence="2 4" id="KW-1184">Jasmonic acid signaling pathway</keyword>
<dbReference type="SMART" id="SM00979">
    <property type="entry name" value="TIFY"/>
    <property type="match status" value="1"/>
</dbReference>
<gene>
    <name evidence="6" type="ORF">OPV22_016922</name>
</gene>
<comment type="caution">
    <text evidence="6">The sequence shown here is derived from an EMBL/GenBank/DDBJ whole genome shotgun (WGS) entry which is preliminary data.</text>
</comment>
<dbReference type="Pfam" id="PF06200">
    <property type="entry name" value="tify"/>
    <property type="match status" value="1"/>
</dbReference>
<name>A0AAV8QZT4_ENSVE</name>
<dbReference type="InterPro" id="IPR010399">
    <property type="entry name" value="Tify_dom"/>
</dbReference>
<evidence type="ECO:0000313" key="7">
    <source>
        <dbReference type="Proteomes" id="UP001222027"/>
    </source>
</evidence>
<sequence length="236" mass="25870">MAGENIGKRSEKTQFSVTCRLLSQYLKEKGSFGSIGLELAPWPIHHQPQEKHQAPTTLTLLPGVDVSTEDQTINNTDQNAPKSMELFPQLAGFDPESVRISSNIKTEKAQLTIFYCGKVLFFDDFPADKAEELLQMASKESIAAQKIAFTAPSSSIGADCSSQLETAHANASDMPIARKNSLHRFLMKRKDRISTKAPYQVHGGTDVPDLGKPEHNCQSWLGLGGQAVKHENSESS</sequence>
<feature type="domain" description="Tify" evidence="5">
    <location>
        <begin position="104"/>
        <end position="139"/>
    </location>
</feature>
<evidence type="ECO:0000256" key="3">
    <source>
        <dbReference type="ARBA" id="ARBA00022843"/>
    </source>
</evidence>
<dbReference type="PANTHER" id="PTHR33077:SF140">
    <property type="entry name" value="PROTEIN TIFY 10B"/>
    <property type="match status" value="1"/>
</dbReference>
<dbReference type="GO" id="GO:2000022">
    <property type="term" value="P:regulation of jasmonic acid mediated signaling pathway"/>
    <property type="evidence" value="ECO:0007669"/>
    <property type="project" value="UniProtKB-UniRule"/>
</dbReference>
<keyword evidence="7" id="KW-1185">Reference proteome</keyword>
<dbReference type="GO" id="GO:0009611">
    <property type="term" value="P:response to wounding"/>
    <property type="evidence" value="ECO:0007669"/>
    <property type="project" value="UniProtKB-UniRule"/>
</dbReference>
<dbReference type="InterPro" id="IPR040390">
    <property type="entry name" value="TIFY/JAZ"/>
</dbReference>
<dbReference type="InterPro" id="IPR018467">
    <property type="entry name" value="CCT_CS"/>
</dbReference>
<evidence type="ECO:0000259" key="5">
    <source>
        <dbReference type="PROSITE" id="PS51320"/>
    </source>
</evidence>
<dbReference type="Pfam" id="PF09425">
    <property type="entry name" value="Jas_motif"/>
    <property type="match status" value="1"/>
</dbReference>
<dbReference type="EMBL" id="JAQQAF010000005">
    <property type="protein sequence ID" value="KAJ8484437.1"/>
    <property type="molecule type" value="Genomic_DNA"/>
</dbReference>
<comment type="similarity">
    <text evidence="1 4">Belongs to the TIFY/JAZ family.</text>
</comment>
<evidence type="ECO:0000256" key="1">
    <source>
        <dbReference type="ARBA" id="ARBA00008614"/>
    </source>
</evidence>
<dbReference type="AlphaFoldDB" id="A0AAV8QZT4"/>
<evidence type="ECO:0000256" key="2">
    <source>
        <dbReference type="ARBA" id="ARBA00022819"/>
    </source>
</evidence>
<dbReference type="Proteomes" id="UP001222027">
    <property type="component" value="Unassembled WGS sequence"/>
</dbReference>
<evidence type="ECO:0000313" key="6">
    <source>
        <dbReference type="EMBL" id="KAJ8484437.1"/>
    </source>
</evidence>